<dbReference type="RefSeq" id="WP_173076187.1">
    <property type="nucleotide sequence ID" value="NZ_CP041345.1"/>
</dbReference>
<feature type="signal peptide" evidence="1">
    <location>
        <begin position="1"/>
        <end position="19"/>
    </location>
</feature>
<dbReference type="SUPFAM" id="SSF52833">
    <property type="entry name" value="Thioredoxin-like"/>
    <property type="match status" value="1"/>
</dbReference>
<dbReference type="InterPro" id="IPR013766">
    <property type="entry name" value="Thioredoxin_domain"/>
</dbReference>
<dbReference type="InterPro" id="IPR036249">
    <property type="entry name" value="Thioredoxin-like_sf"/>
</dbReference>
<proteinExistence type="predicted"/>
<dbReference type="InterPro" id="IPR000866">
    <property type="entry name" value="AhpC/TSA"/>
</dbReference>
<dbReference type="PANTHER" id="PTHR42852">
    <property type="entry name" value="THIOL:DISULFIDE INTERCHANGE PROTEIN DSBE"/>
    <property type="match status" value="1"/>
</dbReference>
<sequence>MTNKLFVLLILFSSISGFSQSNLIGKKAPEIKIEKWIYPKIKVANWQVREVPSDLSGKVVVLDFWATKCAPCVASIPKLNELAKRFPEIVFISISFEKEELINRFLKKMVMYYPVGSDPTEATIKKFGVTGYPETFLIDKNGIIQWQGSPFKLSEKILKKAIGNSETQNSLSINDSEFPHKNSAYDFTLKKNELGMNEASYFHYSPFDINVFNLDLPTIISAFYGYSKSRLLFKDTLLLNNTYDITLKANREVTTEANCMEIFKYLLPNNLEFEMKNIEKDTFVYVLQVYNDIILNKNLTKFDYSGSSKDNLKWRLTGATLKNLKNFLENEYNAIIELKLQLDSKFDFILPSNDFEATVECLRKEYGIELKPQKLKTKFIEIRRKSI</sequence>
<evidence type="ECO:0000313" key="3">
    <source>
        <dbReference type="EMBL" id="QKG80936.1"/>
    </source>
</evidence>
<dbReference type="AlphaFoldDB" id="A0A7D3XNH5"/>
<dbReference type="PANTHER" id="PTHR42852:SF13">
    <property type="entry name" value="PROTEIN DIPZ"/>
    <property type="match status" value="1"/>
</dbReference>
<evidence type="ECO:0000313" key="4">
    <source>
        <dbReference type="Proteomes" id="UP000500961"/>
    </source>
</evidence>
<dbReference type="Pfam" id="PF00578">
    <property type="entry name" value="AhpC-TSA"/>
    <property type="match status" value="1"/>
</dbReference>
<keyword evidence="4" id="KW-1185">Reference proteome</keyword>
<dbReference type="KEGG" id="ttz:FHG85_11910"/>
<accession>A0A7D3XNH5</accession>
<dbReference type="InterPro" id="IPR050553">
    <property type="entry name" value="Thioredoxin_ResA/DsbE_sf"/>
</dbReference>
<gene>
    <name evidence="3" type="ORF">FHG85_11910</name>
</gene>
<reference evidence="3 4" key="1">
    <citation type="submission" date="2019-07" db="EMBL/GenBank/DDBJ databases">
        <title>Thalassofilum flectens gen. nov., sp. nov., a novel moderate thermophilic anaerobe from a shallow sea hot spring in Kunashir Island (Russia), representing a new family in the order Bacteroidales, and proposal of Thalassofilacea fam. nov.</title>
        <authorList>
            <person name="Kochetkova T.V."/>
            <person name="Podosokorskaya O.A."/>
            <person name="Novikov A."/>
            <person name="Elcheninov A.G."/>
            <person name="Toshchakov S.V."/>
            <person name="Kublanov I.V."/>
        </authorList>
    </citation>
    <scope>NUCLEOTIDE SEQUENCE [LARGE SCALE GENOMIC DNA]</scope>
    <source>
        <strain evidence="3 4">38-H</strain>
    </source>
</reference>
<dbReference type="EMBL" id="CP041345">
    <property type="protein sequence ID" value="QKG80936.1"/>
    <property type="molecule type" value="Genomic_DNA"/>
</dbReference>
<feature type="chain" id="PRO_5029553730" evidence="1">
    <location>
        <begin position="20"/>
        <end position="387"/>
    </location>
</feature>
<organism evidence="3 4">
    <name type="scientific">Tenuifilum thalassicum</name>
    <dbReference type="NCBI Taxonomy" id="2590900"/>
    <lineage>
        <taxon>Bacteria</taxon>
        <taxon>Pseudomonadati</taxon>
        <taxon>Bacteroidota</taxon>
        <taxon>Bacteroidia</taxon>
        <taxon>Bacteroidales</taxon>
        <taxon>Tenuifilaceae</taxon>
        <taxon>Tenuifilum</taxon>
    </lineage>
</organism>
<dbReference type="GO" id="GO:0016491">
    <property type="term" value="F:oxidoreductase activity"/>
    <property type="evidence" value="ECO:0007669"/>
    <property type="project" value="InterPro"/>
</dbReference>
<dbReference type="Proteomes" id="UP000500961">
    <property type="component" value="Chromosome"/>
</dbReference>
<dbReference type="GO" id="GO:0016209">
    <property type="term" value="F:antioxidant activity"/>
    <property type="evidence" value="ECO:0007669"/>
    <property type="project" value="InterPro"/>
</dbReference>
<evidence type="ECO:0000259" key="2">
    <source>
        <dbReference type="PROSITE" id="PS51352"/>
    </source>
</evidence>
<dbReference type="Gene3D" id="3.40.30.10">
    <property type="entry name" value="Glutaredoxin"/>
    <property type="match status" value="1"/>
</dbReference>
<keyword evidence="1" id="KW-0732">Signal</keyword>
<dbReference type="PROSITE" id="PS51352">
    <property type="entry name" value="THIOREDOXIN_2"/>
    <property type="match status" value="1"/>
</dbReference>
<protein>
    <submittedName>
        <fullName evidence="3">TlpA family protein disulfide reductase</fullName>
    </submittedName>
</protein>
<evidence type="ECO:0000256" key="1">
    <source>
        <dbReference type="SAM" id="SignalP"/>
    </source>
</evidence>
<feature type="domain" description="Thioredoxin" evidence="2">
    <location>
        <begin position="22"/>
        <end position="167"/>
    </location>
</feature>
<dbReference type="CDD" id="cd02966">
    <property type="entry name" value="TlpA_like_family"/>
    <property type="match status" value="1"/>
</dbReference>
<name>A0A7D3XNH5_9BACT</name>